<dbReference type="InterPro" id="IPR045851">
    <property type="entry name" value="AMP-bd_C_sf"/>
</dbReference>
<keyword evidence="11" id="KW-0472">Membrane</keyword>
<evidence type="ECO:0000256" key="1">
    <source>
        <dbReference type="ARBA" id="ARBA00001946"/>
    </source>
</evidence>
<gene>
    <name evidence="17" type="ORF">MGWOODY_Tha2932</name>
</gene>
<feature type="domain" description="AMP-binding enzyme C-terminal" evidence="16">
    <location>
        <begin position="481"/>
        <end position="555"/>
    </location>
</feature>
<evidence type="ECO:0000256" key="3">
    <source>
        <dbReference type="ARBA" id="ARBA00005005"/>
    </source>
</evidence>
<dbReference type="EMBL" id="CZQC01000071">
    <property type="protein sequence ID" value="CUS42856.1"/>
    <property type="molecule type" value="Genomic_DNA"/>
</dbReference>
<evidence type="ECO:0000256" key="14">
    <source>
        <dbReference type="ARBA" id="ARBA00042773"/>
    </source>
</evidence>
<protein>
    <recommendedName>
        <fullName evidence="13">Long-chain-fatty-acid--CoA ligase</fullName>
        <ecNumber evidence="12">6.2.1.3</ecNumber>
    </recommendedName>
    <alternativeName>
        <fullName evidence="14">Long-chain acyl-CoA synthetase</fullName>
    </alternativeName>
</protein>
<dbReference type="PROSITE" id="PS00455">
    <property type="entry name" value="AMP_BINDING"/>
    <property type="match status" value="1"/>
</dbReference>
<dbReference type="EC" id="6.2.1.3" evidence="12"/>
<dbReference type="InterPro" id="IPR050237">
    <property type="entry name" value="ATP-dep_AMP-bd_enzyme"/>
</dbReference>
<accession>A0A170PMI7</accession>
<dbReference type="GO" id="GO:0005524">
    <property type="term" value="F:ATP binding"/>
    <property type="evidence" value="ECO:0007669"/>
    <property type="project" value="UniProtKB-KW"/>
</dbReference>
<keyword evidence="5 17" id="KW-0436">Ligase</keyword>
<dbReference type="PANTHER" id="PTHR43767">
    <property type="entry name" value="LONG-CHAIN-FATTY-ACID--COA LIGASE"/>
    <property type="match status" value="1"/>
</dbReference>
<dbReference type="AlphaFoldDB" id="A0A170PMI7"/>
<evidence type="ECO:0000313" key="17">
    <source>
        <dbReference type="EMBL" id="CUS42856.1"/>
    </source>
</evidence>
<dbReference type="SUPFAM" id="SSF56801">
    <property type="entry name" value="Acetyl-CoA synthetase-like"/>
    <property type="match status" value="1"/>
</dbReference>
<dbReference type="InterPro" id="IPR000873">
    <property type="entry name" value="AMP-dep_synth/lig_dom"/>
</dbReference>
<evidence type="ECO:0000256" key="11">
    <source>
        <dbReference type="ARBA" id="ARBA00023136"/>
    </source>
</evidence>
<keyword evidence="8" id="KW-0067">ATP-binding</keyword>
<evidence type="ECO:0000256" key="2">
    <source>
        <dbReference type="ARBA" id="ARBA00004170"/>
    </source>
</evidence>
<dbReference type="PANTHER" id="PTHR43767:SF8">
    <property type="entry name" value="LONG-CHAIN-FATTY-ACID--COA LIGASE"/>
    <property type="match status" value="1"/>
</dbReference>
<keyword evidence="9" id="KW-0460">Magnesium</keyword>
<evidence type="ECO:0000256" key="10">
    <source>
        <dbReference type="ARBA" id="ARBA00023098"/>
    </source>
</evidence>
<keyword evidence="10" id="KW-0443">Lipid metabolism</keyword>
<dbReference type="CDD" id="cd05936">
    <property type="entry name" value="FC-FACS_FadD_like"/>
    <property type="match status" value="1"/>
</dbReference>
<evidence type="ECO:0000256" key="6">
    <source>
        <dbReference type="ARBA" id="ARBA00022741"/>
    </source>
</evidence>
<dbReference type="Gene3D" id="3.30.300.30">
    <property type="match status" value="1"/>
</dbReference>
<comment type="cofactor">
    <cofactor evidence="1">
        <name>Mg(2+)</name>
        <dbReference type="ChEBI" id="CHEBI:18420"/>
    </cofactor>
</comment>
<comment type="similarity">
    <text evidence="4">Belongs to the ATP-dependent AMP-binding enzyme family.</text>
</comment>
<evidence type="ECO:0000256" key="5">
    <source>
        <dbReference type="ARBA" id="ARBA00022598"/>
    </source>
</evidence>
<keyword evidence="7" id="KW-0276">Fatty acid metabolism</keyword>
<reference evidence="17" key="1">
    <citation type="submission" date="2015-10" db="EMBL/GenBank/DDBJ databases">
        <authorList>
            <person name="Gilbert D.G."/>
        </authorList>
    </citation>
    <scope>NUCLEOTIDE SEQUENCE</scope>
</reference>
<evidence type="ECO:0000256" key="8">
    <source>
        <dbReference type="ARBA" id="ARBA00022840"/>
    </source>
</evidence>
<keyword evidence="6" id="KW-0547">Nucleotide-binding</keyword>
<evidence type="ECO:0000256" key="9">
    <source>
        <dbReference type="ARBA" id="ARBA00022842"/>
    </source>
</evidence>
<dbReference type="Pfam" id="PF00501">
    <property type="entry name" value="AMP-binding"/>
    <property type="match status" value="1"/>
</dbReference>
<dbReference type="InterPro" id="IPR020845">
    <property type="entry name" value="AMP-binding_CS"/>
</dbReference>
<dbReference type="InterPro" id="IPR025110">
    <property type="entry name" value="AMP-bd_C"/>
</dbReference>
<dbReference type="Pfam" id="PF13193">
    <property type="entry name" value="AMP-binding_C"/>
    <property type="match status" value="1"/>
</dbReference>
<feature type="domain" description="AMP-dependent synthetase/ligase" evidence="15">
    <location>
        <begin position="32"/>
        <end position="429"/>
    </location>
</feature>
<dbReference type="Gene3D" id="3.40.50.980">
    <property type="match status" value="2"/>
</dbReference>
<dbReference type="GO" id="GO:0004467">
    <property type="term" value="F:long-chain fatty acid-CoA ligase activity"/>
    <property type="evidence" value="ECO:0007669"/>
    <property type="project" value="UniProtKB-EC"/>
</dbReference>
<comment type="subcellular location">
    <subcellularLocation>
        <location evidence="2">Membrane</location>
        <topology evidence="2">Peripheral membrane protein</topology>
    </subcellularLocation>
</comment>
<sequence>MEAQFWNGKRAPGVSDTINLDEYDSVVEVIESAFKRYADRPAFTSIGHTLSYRDIDNYSAAFASYLQNHTTLKAGDRIAIQMPNILQFPIAMYGALRAGMVVVNTNPLYTEREMLHQFNDSGAKALVCMDVFARSVQNVLKDTGLKHVIVTSLADMLPQPKRTLINFAAKHVKKMVPGYSLPDAIGFRKTLKLGARAGRYRAEHLIGSQQTIILQYTGGTTGVAKGAELTNQNLIANMQQARSLLMQIDASGKPIKPEGGAKVVAPLPLYHIYAFTVHLMALFEMGDQSILIANPRDTGMFVRMIKPHKLTGFVGLNTLFVSLMNHPEFKNCDFSELKLTLSGGTALVADTAKRWKELTGSGISEGYGLTECSPVVCVNPTGGLERLGTVGQPVPGTALKCIDDQGNEVAIGERGELCVKGPQVMKGYWNRPESTAESFTPDGQWLRTGDVAVIDEDGFVKIVDRIKDMVLVSGFNVYPNEIEDVVATHPGVENCAVIGVPDVKTGEAVKLFVVAIDKNLTADDIMAHCRLSLTGYKLPRHIEFRDELPMTPVGKILRRELKDEEAAKRTKEATPA</sequence>
<organism evidence="17">
    <name type="scientific">hydrothermal vent metagenome</name>
    <dbReference type="NCBI Taxonomy" id="652676"/>
    <lineage>
        <taxon>unclassified sequences</taxon>
        <taxon>metagenomes</taxon>
        <taxon>ecological metagenomes</taxon>
    </lineage>
</organism>
<name>A0A170PMI7_9ZZZZ</name>
<evidence type="ECO:0000256" key="13">
    <source>
        <dbReference type="ARBA" id="ARBA00039545"/>
    </source>
</evidence>
<evidence type="ECO:0000256" key="7">
    <source>
        <dbReference type="ARBA" id="ARBA00022832"/>
    </source>
</evidence>
<evidence type="ECO:0000256" key="12">
    <source>
        <dbReference type="ARBA" id="ARBA00026121"/>
    </source>
</evidence>
<dbReference type="Gene3D" id="2.30.38.10">
    <property type="entry name" value="Luciferase, Domain 3"/>
    <property type="match status" value="1"/>
</dbReference>
<comment type="pathway">
    <text evidence="3">Lipid metabolism; fatty acid beta-oxidation.</text>
</comment>
<evidence type="ECO:0000259" key="15">
    <source>
        <dbReference type="Pfam" id="PF00501"/>
    </source>
</evidence>
<proteinExistence type="inferred from homology"/>
<dbReference type="FunFam" id="3.30.300.30:FF:000006">
    <property type="entry name" value="Long-chain-fatty-acid--CoA ligase FadD"/>
    <property type="match status" value="1"/>
</dbReference>
<evidence type="ECO:0000259" key="16">
    <source>
        <dbReference type="Pfam" id="PF13193"/>
    </source>
</evidence>
<dbReference type="GO" id="GO:0016020">
    <property type="term" value="C:membrane"/>
    <property type="evidence" value="ECO:0007669"/>
    <property type="project" value="UniProtKB-SubCell"/>
</dbReference>
<dbReference type="FunFam" id="3.40.50.12780:FF:000003">
    <property type="entry name" value="Long-chain-fatty-acid--CoA ligase FadD"/>
    <property type="match status" value="1"/>
</dbReference>
<evidence type="ECO:0000256" key="4">
    <source>
        <dbReference type="ARBA" id="ARBA00006432"/>
    </source>
</evidence>